<organism evidence="4 5">
    <name type="scientific">Acuticoccus sediminis</name>
    <dbReference type="NCBI Taxonomy" id="2184697"/>
    <lineage>
        <taxon>Bacteria</taxon>
        <taxon>Pseudomonadati</taxon>
        <taxon>Pseudomonadota</taxon>
        <taxon>Alphaproteobacteria</taxon>
        <taxon>Hyphomicrobiales</taxon>
        <taxon>Amorphaceae</taxon>
        <taxon>Acuticoccus</taxon>
    </lineage>
</organism>
<dbReference type="InterPro" id="IPR005656">
    <property type="entry name" value="MmgE_PrpD"/>
</dbReference>
<accession>A0A8B2NGI3</accession>
<gene>
    <name evidence="4" type="ORF">DLJ53_27115</name>
</gene>
<dbReference type="RefSeq" id="WP_111351229.1">
    <property type="nucleotide sequence ID" value="NZ_QHHQ01000007.1"/>
</dbReference>
<feature type="domain" description="MmgE/PrpD C-terminal" evidence="3">
    <location>
        <begin position="280"/>
        <end position="377"/>
    </location>
</feature>
<comment type="similarity">
    <text evidence="1">Belongs to the PrpD family.</text>
</comment>
<sequence length="468" mass="48312">MSPSASPSAGVSPPASLAATLGAFVASLDVSALPEEVNDKAHACLLNGYGIGLGCHPTPYAPVAREAVMAVDGGGPATLLADGRKVSLAGAMLANAALFHGRAQEDACGAAHLGAIVIPMLTAMLESGRYDQANVIPALVAGYEAGGLFEETYAVDTTPVGFRASTLYGPIAAAAAAARLMGLSADRCAAALANAASFAGGLLQSFVDGTDEWRYQVGVSGQVGLTAATLAAAGSVSAPGAFEGPKGLVRAYARRDCDTAALAAKLGRDWQTMRVAFKPFPVCAFNQTPVTAALELRQKIGIPETVRVYMNPYECGYAGMDAKGPFNSISGTLMSIPFCIALALVRGTPTMALMTRYDDPEVNALESRIELVADTSVPVLSCRLEATVDGNMVTHEKPMTAADYSYSWDEVSRMVRRIGAEEGVPAAAYDGIERFCAAPGREPVSLVVEAFQSIPAVAHRGAALSVEA</sequence>
<name>A0A8B2NGI3_9HYPH</name>
<evidence type="ECO:0000259" key="3">
    <source>
        <dbReference type="Pfam" id="PF19305"/>
    </source>
</evidence>
<dbReference type="OrthoDB" id="9795089at2"/>
<dbReference type="Pfam" id="PF19305">
    <property type="entry name" value="MmgE_PrpD_C"/>
    <property type="match status" value="1"/>
</dbReference>
<dbReference type="PANTHER" id="PTHR16943:SF8">
    <property type="entry name" value="2-METHYLCITRATE DEHYDRATASE"/>
    <property type="match status" value="1"/>
</dbReference>
<dbReference type="EMBL" id="QHHQ01000007">
    <property type="protein sequence ID" value="RAH98370.1"/>
    <property type="molecule type" value="Genomic_DNA"/>
</dbReference>
<dbReference type="InterPro" id="IPR045336">
    <property type="entry name" value="MmgE_PrpD_N"/>
</dbReference>
<dbReference type="Gene3D" id="1.10.4100.10">
    <property type="entry name" value="2-methylcitrate dehydratase PrpD"/>
    <property type="match status" value="1"/>
</dbReference>
<feature type="domain" description="MmgE/PrpD N-terminal" evidence="2">
    <location>
        <begin position="21"/>
        <end position="254"/>
    </location>
</feature>
<keyword evidence="5" id="KW-1185">Reference proteome</keyword>
<evidence type="ECO:0000259" key="2">
    <source>
        <dbReference type="Pfam" id="PF03972"/>
    </source>
</evidence>
<dbReference type="PANTHER" id="PTHR16943">
    <property type="entry name" value="2-METHYLCITRATE DEHYDRATASE-RELATED"/>
    <property type="match status" value="1"/>
</dbReference>
<dbReference type="Pfam" id="PF03972">
    <property type="entry name" value="MmgE_PrpD_N"/>
    <property type="match status" value="1"/>
</dbReference>
<dbReference type="SUPFAM" id="SSF103378">
    <property type="entry name" value="2-methylcitrate dehydratase PrpD"/>
    <property type="match status" value="1"/>
</dbReference>
<evidence type="ECO:0000313" key="4">
    <source>
        <dbReference type="EMBL" id="RAH98370.1"/>
    </source>
</evidence>
<reference evidence="4 5" key="1">
    <citation type="submission" date="2018-05" db="EMBL/GenBank/DDBJ databases">
        <title>Acuticoccus sediminis sp. nov., isolated from deep-sea sediment of Indian Ocean.</title>
        <authorList>
            <person name="Liu X."/>
            <person name="Lai Q."/>
            <person name="Du Y."/>
            <person name="Sun F."/>
            <person name="Zhang X."/>
            <person name="Wang S."/>
            <person name="Shao Z."/>
        </authorList>
    </citation>
    <scope>NUCLEOTIDE SEQUENCE [LARGE SCALE GENOMIC DNA]</scope>
    <source>
        <strain evidence="4 5">PTG4-2</strain>
    </source>
</reference>
<comment type="caution">
    <text evidence="4">The sequence shown here is derived from an EMBL/GenBank/DDBJ whole genome shotgun (WGS) entry which is preliminary data.</text>
</comment>
<evidence type="ECO:0000313" key="5">
    <source>
        <dbReference type="Proteomes" id="UP000249590"/>
    </source>
</evidence>
<dbReference type="AlphaFoldDB" id="A0A8B2NGI3"/>
<protein>
    <submittedName>
        <fullName evidence="4">MmgE/PrpD family protein 4</fullName>
    </submittedName>
</protein>
<proteinExistence type="inferred from homology"/>
<dbReference type="InterPro" id="IPR042183">
    <property type="entry name" value="MmgE/PrpD_sf_1"/>
</dbReference>
<dbReference type="GO" id="GO:0016829">
    <property type="term" value="F:lyase activity"/>
    <property type="evidence" value="ECO:0007669"/>
    <property type="project" value="InterPro"/>
</dbReference>
<dbReference type="InterPro" id="IPR036148">
    <property type="entry name" value="MmgE/PrpD_sf"/>
</dbReference>
<evidence type="ECO:0000256" key="1">
    <source>
        <dbReference type="ARBA" id="ARBA00006174"/>
    </source>
</evidence>
<dbReference type="Proteomes" id="UP000249590">
    <property type="component" value="Unassembled WGS sequence"/>
</dbReference>
<dbReference type="InterPro" id="IPR045337">
    <property type="entry name" value="MmgE_PrpD_C"/>
</dbReference>